<keyword evidence="6" id="KW-1185">Reference proteome</keyword>
<name>A0ABY8C6D6_9MICO</name>
<dbReference type="EMBL" id="CP119108">
    <property type="protein sequence ID" value="WEG10393.1"/>
    <property type="molecule type" value="Genomic_DNA"/>
</dbReference>
<evidence type="ECO:0000256" key="1">
    <source>
        <dbReference type="ARBA" id="ARBA00022723"/>
    </source>
</evidence>
<dbReference type="InterPro" id="IPR014905">
    <property type="entry name" value="HIRAN"/>
</dbReference>
<gene>
    <name evidence="5" type="ORF">PU630_07550</name>
</gene>
<evidence type="ECO:0000256" key="2">
    <source>
        <dbReference type="ARBA" id="ARBA00022801"/>
    </source>
</evidence>
<feature type="transmembrane region" description="Helical" evidence="3">
    <location>
        <begin position="7"/>
        <end position="28"/>
    </location>
</feature>
<keyword evidence="2" id="KW-0378">Hydrolase</keyword>
<dbReference type="Gene3D" id="3.30.70.2330">
    <property type="match status" value="1"/>
</dbReference>
<proteinExistence type="predicted"/>
<sequence>MDKLRLWGWITLGAGVVLFLGGGGIGGVEGGGVSAFGLLCLIAAIVLWVIVAMRAAKSGSVMRSSRNAADQRSAMLYGEPYGAPSVSSVPPVPSAAPALVVPSVPSAPASPPQPVVAAPPQPVVATPSVPPATAPTPKRDAKPALKPYRLLGGKYPSTEVEGEFARTDAIVKAVGRRPTRDEEIILEDVSAYLIPEPTNRYDANAVMVVLNNQHVGYLSRDDAAIYQPILTSIVDAGFAPEVKARIWIVAREQWEDRRKLKIHANVRVALDAPHLIVPLNEPPAAPHSILPAGRALQLTGEENHLDVLTDYVNHEGDGYALGTLTIAPAARAGAKASVEASIDGHVIGKLTAASSEHFIPTIRHLAMQGMAAAAWLRVKGSQISVQVTVQAAKAHEIPETWFEAPQTIPSLHGEATQSEPMWND</sequence>
<evidence type="ECO:0000256" key="3">
    <source>
        <dbReference type="SAM" id="Phobius"/>
    </source>
</evidence>
<evidence type="ECO:0000259" key="4">
    <source>
        <dbReference type="Pfam" id="PF08797"/>
    </source>
</evidence>
<organism evidence="5 6">
    <name type="scientific">Microbacterium horticulturae</name>
    <dbReference type="NCBI Taxonomy" id="3028316"/>
    <lineage>
        <taxon>Bacteria</taxon>
        <taxon>Bacillati</taxon>
        <taxon>Actinomycetota</taxon>
        <taxon>Actinomycetes</taxon>
        <taxon>Micrococcales</taxon>
        <taxon>Microbacteriaceae</taxon>
        <taxon>Microbacterium</taxon>
    </lineage>
</organism>
<keyword evidence="3" id="KW-0812">Transmembrane</keyword>
<accession>A0ABY8C6D6</accession>
<reference evidence="5 6" key="1">
    <citation type="submission" date="2023-03" db="EMBL/GenBank/DDBJ databases">
        <title>Genome sequence of Microbacterium sp. KACC 23027.</title>
        <authorList>
            <person name="Kim S."/>
            <person name="Heo J."/>
            <person name="Kwon S.-W."/>
        </authorList>
    </citation>
    <scope>NUCLEOTIDE SEQUENCE [LARGE SCALE GENOMIC DNA]</scope>
    <source>
        <strain evidence="5 6">KACC 23027</strain>
    </source>
</reference>
<keyword evidence="1" id="KW-0479">Metal-binding</keyword>
<dbReference type="Pfam" id="PF08797">
    <property type="entry name" value="HIRAN"/>
    <property type="match status" value="1"/>
</dbReference>
<evidence type="ECO:0000313" key="5">
    <source>
        <dbReference type="EMBL" id="WEG10393.1"/>
    </source>
</evidence>
<feature type="transmembrane region" description="Helical" evidence="3">
    <location>
        <begin position="34"/>
        <end position="56"/>
    </location>
</feature>
<protein>
    <recommendedName>
        <fullName evidence="4">HIRAN domain-containing protein</fullName>
    </recommendedName>
</protein>
<keyword evidence="3" id="KW-0472">Membrane</keyword>
<keyword evidence="3" id="KW-1133">Transmembrane helix</keyword>
<dbReference type="Proteomes" id="UP001214553">
    <property type="component" value="Chromosome"/>
</dbReference>
<feature type="domain" description="HIRAN" evidence="4">
    <location>
        <begin position="190"/>
        <end position="265"/>
    </location>
</feature>
<evidence type="ECO:0000313" key="6">
    <source>
        <dbReference type="Proteomes" id="UP001214553"/>
    </source>
</evidence>
<dbReference type="RefSeq" id="WP_275279752.1">
    <property type="nucleotide sequence ID" value="NZ_CP119108.1"/>
</dbReference>